<sequence>FTLHQPWSKLSTYTGSNSHFIRLPTGELALGYKPQIAGRKYIPGSTSGGFPGFLPGPKDGDTFPMAYKVTKPLEFDMKEWSSICRELIDAELTVYGTILIRNLPLQNMDDFRTFIHGLGFKFFEHGVTGYRTPLGSHVYTASDDPPEVTMEPHNECSYSPLVPRKIIMYCIKEPDPYCGGETVLLKNSDLTAMLDPKVTQEMEEKKIRYQAFLPNKDSKAKLQKSWQDRFWVDDSKEVEKILKSNEWNFSWDDKNNLRYWYIHSPVRPHPVTGEKMWFNQVTSYNASYFRDLPLYKNINMPDDHYPFHSYYGDGSIIQPSVLQHIRAAMWSCAMGFSWRTNDVVVIDNLQVLHGRMGWTGERTLVTTLIDE</sequence>
<proteinExistence type="predicted"/>
<accession>A0ABN8LUR9</accession>
<dbReference type="SUPFAM" id="SSF51197">
    <property type="entry name" value="Clavaminate synthase-like"/>
    <property type="match status" value="1"/>
</dbReference>
<dbReference type="Proteomes" id="UP001159427">
    <property type="component" value="Unassembled WGS sequence"/>
</dbReference>
<evidence type="ECO:0000313" key="4">
    <source>
        <dbReference type="Proteomes" id="UP001159427"/>
    </source>
</evidence>
<comment type="caution">
    <text evidence="3">The sequence shown here is derived from an EMBL/GenBank/DDBJ whole genome shotgun (WGS) entry which is preliminary data.</text>
</comment>
<evidence type="ECO:0000313" key="3">
    <source>
        <dbReference type="EMBL" id="CAH3021018.1"/>
    </source>
</evidence>
<keyword evidence="1" id="KW-0560">Oxidoreductase</keyword>
<dbReference type="Gene3D" id="3.60.130.10">
    <property type="entry name" value="Clavaminate synthase-like"/>
    <property type="match status" value="1"/>
</dbReference>
<dbReference type="InterPro" id="IPR042098">
    <property type="entry name" value="TauD-like_sf"/>
</dbReference>
<reference evidence="3 4" key="1">
    <citation type="submission" date="2022-05" db="EMBL/GenBank/DDBJ databases">
        <authorList>
            <consortium name="Genoscope - CEA"/>
            <person name="William W."/>
        </authorList>
    </citation>
    <scope>NUCLEOTIDE SEQUENCE [LARGE SCALE GENOMIC DNA]</scope>
</reference>
<feature type="domain" description="TauD/TfdA-like" evidence="2">
    <location>
        <begin position="64"/>
        <end position="365"/>
    </location>
</feature>
<gene>
    <name evidence="3" type="ORF">PEVE_00009507</name>
</gene>
<feature type="non-terminal residue" evidence="3">
    <location>
        <position position="1"/>
    </location>
</feature>
<evidence type="ECO:0000256" key="1">
    <source>
        <dbReference type="ARBA" id="ARBA00023002"/>
    </source>
</evidence>
<dbReference type="PANTHER" id="PTHR10696">
    <property type="entry name" value="GAMMA-BUTYROBETAINE HYDROXYLASE-RELATED"/>
    <property type="match status" value="1"/>
</dbReference>
<protein>
    <recommendedName>
        <fullName evidence="2">TauD/TfdA-like domain-containing protein</fullName>
    </recommendedName>
</protein>
<dbReference type="PANTHER" id="PTHR10696:SF21">
    <property type="entry name" value="TAUD_TFDA-LIKE DOMAIN-CONTAINING PROTEIN"/>
    <property type="match status" value="1"/>
</dbReference>
<dbReference type="InterPro" id="IPR003819">
    <property type="entry name" value="TauD/TfdA-like"/>
</dbReference>
<organism evidence="3 4">
    <name type="scientific">Porites evermanni</name>
    <dbReference type="NCBI Taxonomy" id="104178"/>
    <lineage>
        <taxon>Eukaryota</taxon>
        <taxon>Metazoa</taxon>
        <taxon>Cnidaria</taxon>
        <taxon>Anthozoa</taxon>
        <taxon>Hexacorallia</taxon>
        <taxon>Scleractinia</taxon>
        <taxon>Fungiina</taxon>
        <taxon>Poritidae</taxon>
        <taxon>Porites</taxon>
    </lineage>
</organism>
<dbReference type="EMBL" id="CALNXI010000166">
    <property type="protein sequence ID" value="CAH3021018.1"/>
    <property type="molecule type" value="Genomic_DNA"/>
</dbReference>
<dbReference type="Pfam" id="PF02668">
    <property type="entry name" value="TauD"/>
    <property type="match status" value="1"/>
</dbReference>
<dbReference type="InterPro" id="IPR050411">
    <property type="entry name" value="AlphaKG_dependent_hydroxylases"/>
</dbReference>
<keyword evidence="4" id="KW-1185">Reference proteome</keyword>
<name>A0ABN8LUR9_9CNID</name>
<evidence type="ECO:0000259" key="2">
    <source>
        <dbReference type="Pfam" id="PF02668"/>
    </source>
</evidence>